<dbReference type="AlphaFoldDB" id="V4TM69"/>
<protein>
    <recommendedName>
        <fullName evidence="3">TIGR02444 family protein</fullName>
    </recommendedName>
</protein>
<organism evidence="1 2">
    <name type="scientific">Lutibaculum baratangense AMV1</name>
    <dbReference type="NCBI Taxonomy" id="631454"/>
    <lineage>
        <taxon>Bacteria</taxon>
        <taxon>Pseudomonadati</taxon>
        <taxon>Pseudomonadota</taxon>
        <taxon>Alphaproteobacteria</taxon>
        <taxon>Hyphomicrobiales</taxon>
        <taxon>Tepidamorphaceae</taxon>
        <taxon>Lutibaculum</taxon>
    </lineage>
</organism>
<dbReference type="RefSeq" id="WP_023430791.1">
    <property type="nucleotide sequence ID" value="NZ_AWXZ01000013.1"/>
</dbReference>
<dbReference type="Proteomes" id="UP000017819">
    <property type="component" value="Unassembled WGS sequence"/>
</dbReference>
<dbReference type="STRING" id="631454.N177_0642"/>
<accession>V4TM69</accession>
<dbReference type="OrthoDB" id="7875767at2"/>
<sequence>MAEDDSAFWRFSLRFYDAPEVQADCLTVQDRDGADVNVVLYLLHRASNGDCLSREGIATIDSEVAAWREEVVRPLRAIRRRLKPRPYPLDPERQESFRNEIKRVELRSEKMQQLFLETLAPPTDRRAGVAEAAKRNLRAYASLIGADGEAPEYRRLSARLMEIARPD</sequence>
<dbReference type="InterPro" id="IPR012659">
    <property type="entry name" value="CHP02444"/>
</dbReference>
<evidence type="ECO:0000313" key="2">
    <source>
        <dbReference type="Proteomes" id="UP000017819"/>
    </source>
</evidence>
<proteinExistence type="predicted"/>
<reference evidence="1 2" key="1">
    <citation type="journal article" date="2014" name="Genome Announc.">
        <title>Draft Genome Sequence of Lutibaculum baratangense Strain AMV1T, Isolated from a Mud Volcano in Andamans, India.</title>
        <authorList>
            <person name="Singh A."/>
            <person name="Sreenivas A."/>
            <person name="Sathyanarayana Reddy G."/>
            <person name="Pinnaka A.K."/>
            <person name="Shivaji S."/>
        </authorList>
    </citation>
    <scope>NUCLEOTIDE SEQUENCE [LARGE SCALE GENOMIC DNA]</scope>
    <source>
        <strain evidence="1 2">AMV1</strain>
    </source>
</reference>
<evidence type="ECO:0008006" key="3">
    <source>
        <dbReference type="Google" id="ProtNLM"/>
    </source>
</evidence>
<gene>
    <name evidence="1" type="ORF">N177_0642</name>
</gene>
<comment type="caution">
    <text evidence="1">The sequence shown here is derived from an EMBL/GenBank/DDBJ whole genome shotgun (WGS) entry which is preliminary data.</text>
</comment>
<dbReference type="NCBIfam" id="TIGR02444">
    <property type="entry name" value="TIGR02444 family protein"/>
    <property type="match status" value="1"/>
</dbReference>
<keyword evidence="2" id="KW-1185">Reference proteome</keyword>
<dbReference type="Pfam" id="PF09523">
    <property type="entry name" value="DUF2390"/>
    <property type="match status" value="1"/>
</dbReference>
<evidence type="ECO:0000313" key="1">
    <source>
        <dbReference type="EMBL" id="ESR26858.1"/>
    </source>
</evidence>
<name>V4TM69_9HYPH</name>
<dbReference type="eggNOG" id="COG5589">
    <property type="taxonomic scope" value="Bacteria"/>
</dbReference>
<dbReference type="EMBL" id="AWXZ01000013">
    <property type="protein sequence ID" value="ESR26858.1"/>
    <property type="molecule type" value="Genomic_DNA"/>
</dbReference>